<dbReference type="GO" id="GO:0005829">
    <property type="term" value="C:cytosol"/>
    <property type="evidence" value="ECO:0007669"/>
    <property type="project" value="TreeGrafter"/>
</dbReference>
<evidence type="ECO:0000256" key="3">
    <source>
        <dbReference type="PROSITE-ProRule" id="PRU00493"/>
    </source>
</evidence>
<name>A0A3E2WYR9_9FIRM</name>
<evidence type="ECO:0000313" key="6">
    <source>
        <dbReference type="EMBL" id="RGC33622.1"/>
    </source>
</evidence>
<feature type="domain" description="PFL" evidence="5">
    <location>
        <begin position="1"/>
        <end position="570"/>
    </location>
</feature>
<keyword evidence="1 3" id="KW-0556">Organic radical</keyword>
<evidence type="ECO:0000256" key="1">
    <source>
        <dbReference type="ARBA" id="ARBA00022818"/>
    </source>
</evidence>
<dbReference type="InterPro" id="IPR051215">
    <property type="entry name" value="GRE"/>
</dbReference>
<dbReference type="AlphaFoldDB" id="A0A3E2WYR9"/>
<feature type="modified residue" description="Glycine radical" evidence="3">
    <location>
        <position position="673"/>
    </location>
</feature>
<dbReference type="EMBL" id="QVIA01000005">
    <property type="protein sequence ID" value="RGC33622.1"/>
    <property type="molecule type" value="Genomic_DNA"/>
</dbReference>
<gene>
    <name evidence="6" type="ORF">DWX41_05445</name>
</gene>
<dbReference type="PROSITE" id="PS51554">
    <property type="entry name" value="PFL"/>
    <property type="match status" value="1"/>
</dbReference>
<keyword evidence="6" id="KW-0670">Pyruvate</keyword>
<protein>
    <submittedName>
        <fullName evidence="6">Pyruvate formate-lyase</fullName>
    </submittedName>
</protein>
<reference evidence="6 7" key="1">
    <citation type="submission" date="2018-08" db="EMBL/GenBank/DDBJ databases">
        <title>A genome reference for cultivated species of the human gut microbiota.</title>
        <authorList>
            <person name="Zou Y."/>
            <person name="Xue W."/>
            <person name="Luo G."/>
        </authorList>
    </citation>
    <scope>NUCLEOTIDE SEQUENCE [LARGE SCALE GENOMIC DNA]</scope>
    <source>
        <strain evidence="6 7">AF19-21</strain>
    </source>
</reference>
<proteinExistence type="predicted"/>
<keyword evidence="2 6" id="KW-0456">Lyase</keyword>
<feature type="domain" description="Glycine radical" evidence="4">
    <location>
        <begin position="577"/>
        <end position="697"/>
    </location>
</feature>
<dbReference type="Pfam" id="PF01228">
    <property type="entry name" value="Gly_radical"/>
    <property type="match status" value="1"/>
</dbReference>
<dbReference type="GO" id="GO:0016829">
    <property type="term" value="F:lyase activity"/>
    <property type="evidence" value="ECO:0007669"/>
    <property type="project" value="UniProtKB-KW"/>
</dbReference>
<comment type="caution">
    <text evidence="6">The sequence shown here is derived from an EMBL/GenBank/DDBJ whole genome shotgun (WGS) entry which is preliminary data.</text>
</comment>
<organism evidence="6 7">
    <name type="scientific">Hungatella hathewayi</name>
    <dbReference type="NCBI Taxonomy" id="154046"/>
    <lineage>
        <taxon>Bacteria</taxon>
        <taxon>Bacillati</taxon>
        <taxon>Bacillota</taxon>
        <taxon>Clostridia</taxon>
        <taxon>Lachnospirales</taxon>
        <taxon>Lachnospiraceae</taxon>
        <taxon>Hungatella</taxon>
    </lineage>
</organism>
<dbReference type="Pfam" id="PF02901">
    <property type="entry name" value="PFL-like"/>
    <property type="match status" value="1"/>
</dbReference>
<sequence length="697" mass="79075">MTEEIKDIKKYIINKKHVKFRFNAEETEKSSIRKSSEICGIDRGTLQNRKKVRLCSLLEAEKPAFIPGMNLVFMRTTITNGCIVNTEEEKELRNLYYLHEKGHVCNISPDYSGILAEGFQRLERKIAAAREALKVSDKDTADKYEYADILEEIIESIYAFVEKYAAALESDGRGEKAESLRRSVRSGAESFPEALQLLRLLHYLAWLEGEYHIGLGRFDQYLYPYYRQDRELGRITEDEALSYIEEFFLSCNIDNDLYPGVQQGDNGQSLMLGGVDTEGNDCFNELSKLCLQASRELKLIDPKINLRVNSRTKISQYEEATRLTKAGLGFPQYSNDDVVIPALLRWGYEPEDARSYTVAACWEFIIPGKGMDIPNIEAVSFPKIVNRCAEKYLADTDSMEQFCEMFLRELKAEVDSITEKVDSVFMFPAPYLSMLMEGCAENLRDICEGGIYNNYGLHGTGIACAADSLYALEKFYYEDRRISADQLVHAVQEDFSGEEDYLKLVREEMHHMGDGDPEVDKYGIWLLDTFAKEVEGRKNKLGGIYRAGTGSAMYYIRHAEELGASPDGRRKGEYFPANYSPGLSVKTKGPLSVIKSFTAPDLSKAANGGPLTLEFHDSVFRGEDGIKKVAALVQLFVKNGGHQLQLNAINAGTLKDAQKNPENYRNLIVRVWGWSAYFVELDKVYQDHLIRRAEYTV</sequence>
<evidence type="ECO:0000256" key="2">
    <source>
        <dbReference type="ARBA" id="ARBA00023239"/>
    </source>
</evidence>
<dbReference type="SUPFAM" id="SSF51998">
    <property type="entry name" value="PFL-like glycyl radical enzymes"/>
    <property type="match status" value="1"/>
</dbReference>
<dbReference type="InterPro" id="IPR004184">
    <property type="entry name" value="PFL_dom"/>
</dbReference>
<dbReference type="Gene3D" id="3.20.70.20">
    <property type="match status" value="1"/>
</dbReference>
<dbReference type="PROSITE" id="PS51149">
    <property type="entry name" value="GLY_RADICAL_2"/>
    <property type="match status" value="1"/>
</dbReference>
<evidence type="ECO:0000313" key="7">
    <source>
        <dbReference type="Proteomes" id="UP000261111"/>
    </source>
</evidence>
<dbReference type="PANTHER" id="PTHR43641">
    <property type="entry name" value="FORMATE ACETYLTRANSFERASE 3-RELATED"/>
    <property type="match status" value="1"/>
</dbReference>
<dbReference type="InterPro" id="IPR001150">
    <property type="entry name" value="Gly_radical"/>
</dbReference>
<evidence type="ECO:0000259" key="5">
    <source>
        <dbReference type="PROSITE" id="PS51554"/>
    </source>
</evidence>
<accession>A0A3E2WYR9</accession>
<dbReference type="RefSeq" id="WP_025655450.1">
    <property type="nucleotide sequence ID" value="NZ_QVIA01000005.1"/>
</dbReference>
<evidence type="ECO:0000259" key="4">
    <source>
        <dbReference type="PROSITE" id="PS51149"/>
    </source>
</evidence>
<dbReference type="Proteomes" id="UP000261111">
    <property type="component" value="Unassembled WGS sequence"/>
</dbReference>
<dbReference type="PANTHER" id="PTHR43641:SF2">
    <property type="entry name" value="DEHYDRATASE YBIW-RELATED"/>
    <property type="match status" value="1"/>
</dbReference>